<protein>
    <submittedName>
        <fullName evidence="2">Uncharacterized protein</fullName>
    </submittedName>
</protein>
<accession>A0A0F9QPZ8</accession>
<evidence type="ECO:0000313" key="2">
    <source>
        <dbReference type="EMBL" id="KKN39092.1"/>
    </source>
</evidence>
<dbReference type="AlphaFoldDB" id="A0A0F9QPZ8"/>
<comment type="caution">
    <text evidence="2">The sequence shown here is derived from an EMBL/GenBank/DDBJ whole genome shotgun (WGS) entry which is preliminary data.</text>
</comment>
<gene>
    <name evidence="2" type="ORF">LCGC14_0746880</name>
</gene>
<dbReference type="EMBL" id="LAZR01001783">
    <property type="protein sequence ID" value="KKN39092.1"/>
    <property type="molecule type" value="Genomic_DNA"/>
</dbReference>
<reference evidence="2" key="1">
    <citation type="journal article" date="2015" name="Nature">
        <title>Complex archaea that bridge the gap between prokaryotes and eukaryotes.</title>
        <authorList>
            <person name="Spang A."/>
            <person name="Saw J.H."/>
            <person name="Jorgensen S.L."/>
            <person name="Zaremba-Niedzwiedzka K."/>
            <person name="Martijn J."/>
            <person name="Lind A.E."/>
            <person name="van Eijk R."/>
            <person name="Schleper C."/>
            <person name="Guy L."/>
            <person name="Ettema T.J."/>
        </authorList>
    </citation>
    <scope>NUCLEOTIDE SEQUENCE</scope>
</reference>
<feature type="compositionally biased region" description="Polar residues" evidence="1">
    <location>
        <begin position="109"/>
        <end position="128"/>
    </location>
</feature>
<proteinExistence type="predicted"/>
<feature type="region of interest" description="Disordered" evidence="1">
    <location>
        <begin position="109"/>
        <end position="136"/>
    </location>
</feature>
<name>A0A0F9QPZ8_9ZZZZ</name>
<evidence type="ECO:0000256" key="1">
    <source>
        <dbReference type="SAM" id="MobiDB-lite"/>
    </source>
</evidence>
<sequence>MAALIEITKNDRTEYVTIDDVKYFLPDFDEFSTSEQIRIKNIGERLSKLIKKEGLTEKEYAELDKLQNTTFSNISKGIPEEVQAKLLPGQKQKIVNAYFLAYAEELKKQTTPPIENGSPELSRTSSGSMEEGPKTG</sequence>
<organism evidence="2">
    <name type="scientific">marine sediment metagenome</name>
    <dbReference type="NCBI Taxonomy" id="412755"/>
    <lineage>
        <taxon>unclassified sequences</taxon>
        <taxon>metagenomes</taxon>
        <taxon>ecological metagenomes</taxon>
    </lineage>
</organism>